<keyword evidence="4" id="KW-1185">Reference proteome</keyword>
<dbReference type="InterPro" id="IPR021796">
    <property type="entry name" value="Tll0287-like_dom"/>
</dbReference>
<accession>A0A2N5WYU7</accession>
<evidence type="ECO:0000256" key="1">
    <source>
        <dbReference type="SAM" id="SignalP"/>
    </source>
</evidence>
<name>A0A2N5WYU7_9GAMM</name>
<feature type="signal peptide" evidence="1">
    <location>
        <begin position="1"/>
        <end position="22"/>
    </location>
</feature>
<dbReference type="EMBL" id="PKUS01000030">
    <property type="protein sequence ID" value="PLW67400.1"/>
    <property type="molecule type" value="Genomic_DNA"/>
</dbReference>
<feature type="domain" description="Tll0287-like" evidence="2">
    <location>
        <begin position="25"/>
        <end position="185"/>
    </location>
</feature>
<proteinExistence type="predicted"/>
<evidence type="ECO:0000313" key="4">
    <source>
        <dbReference type="Proteomes" id="UP000235005"/>
    </source>
</evidence>
<protein>
    <submittedName>
        <fullName evidence="3">DUF3365 domain-containing protein</fullName>
    </submittedName>
</protein>
<dbReference type="Proteomes" id="UP000235005">
    <property type="component" value="Unassembled WGS sequence"/>
</dbReference>
<comment type="caution">
    <text evidence="3">The sequence shown here is derived from an EMBL/GenBank/DDBJ whole genome shotgun (WGS) entry which is preliminary data.</text>
</comment>
<keyword evidence="1" id="KW-0732">Signal</keyword>
<gene>
    <name evidence="3" type="ORF">C0039_17565</name>
</gene>
<reference evidence="3 4" key="1">
    <citation type="submission" date="2018-01" db="EMBL/GenBank/DDBJ databases">
        <title>The draft genome sequence of Halioglobus lutimaris HF004.</title>
        <authorList>
            <person name="Du Z.-J."/>
            <person name="Shi M.-J."/>
        </authorList>
    </citation>
    <scope>NUCLEOTIDE SEQUENCE [LARGE SCALE GENOMIC DNA]</scope>
    <source>
        <strain evidence="3 4">HF004</strain>
    </source>
</reference>
<feature type="chain" id="PRO_5014704575" evidence="1">
    <location>
        <begin position="23"/>
        <end position="188"/>
    </location>
</feature>
<organism evidence="3 4">
    <name type="scientific">Pseudohalioglobus lutimaris</name>
    <dbReference type="NCBI Taxonomy" id="1737061"/>
    <lineage>
        <taxon>Bacteria</taxon>
        <taxon>Pseudomonadati</taxon>
        <taxon>Pseudomonadota</taxon>
        <taxon>Gammaproteobacteria</taxon>
        <taxon>Cellvibrionales</taxon>
        <taxon>Halieaceae</taxon>
        <taxon>Pseudohalioglobus</taxon>
    </lineage>
</organism>
<evidence type="ECO:0000259" key="2">
    <source>
        <dbReference type="Pfam" id="PF11845"/>
    </source>
</evidence>
<sequence>MRKIYTVLSLITCAVAANSNFAATPDQEVLIAEAQGLVNAFAGRLKPELKQALSDGGPTLAIEVCASQAPKIADALAAESGWSVSRVSLKERNATRAKADDWERAVLEEFDQRAAAGEPPPAINTSDIRNGQFRYMQAQGVEGVCLLCHGEELSEEVRTSLEQYYPDDMATGYSLGQVRGAISLSREF</sequence>
<dbReference type="OrthoDB" id="9797588at2"/>
<evidence type="ECO:0000313" key="3">
    <source>
        <dbReference type="EMBL" id="PLW67400.1"/>
    </source>
</evidence>
<dbReference type="AlphaFoldDB" id="A0A2N5WYU7"/>
<dbReference type="Pfam" id="PF11845">
    <property type="entry name" value="Tll0287-like"/>
    <property type="match status" value="1"/>
</dbReference>